<comment type="caution">
    <text evidence="2">The sequence shown here is derived from an EMBL/GenBank/DDBJ whole genome shotgun (WGS) entry which is preliminary data.</text>
</comment>
<evidence type="ECO:0000313" key="3">
    <source>
        <dbReference type="Proteomes" id="UP000272051"/>
    </source>
</evidence>
<dbReference type="AlphaFoldDB" id="A0A497ERH6"/>
<keyword evidence="1" id="KW-0472">Membrane</keyword>
<keyword evidence="1" id="KW-1133">Transmembrane helix</keyword>
<name>A0A497ERH6_9CREN</name>
<feature type="transmembrane region" description="Helical" evidence="1">
    <location>
        <begin position="140"/>
        <end position="163"/>
    </location>
</feature>
<keyword evidence="1" id="KW-0812">Transmembrane</keyword>
<evidence type="ECO:0000313" key="2">
    <source>
        <dbReference type="EMBL" id="RLE49652.1"/>
    </source>
</evidence>
<organism evidence="2 3">
    <name type="scientific">Thermoproteota archaeon</name>
    <dbReference type="NCBI Taxonomy" id="2056631"/>
    <lineage>
        <taxon>Archaea</taxon>
        <taxon>Thermoproteota</taxon>
    </lineage>
</organism>
<evidence type="ECO:0000256" key="1">
    <source>
        <dbReference type="SAM" id="Phobius"/>
    </source>
</evidence>
<feature type="transmembrane region" description="Helical" evidence="1">
    <location>
        <begin position="106"/>
        <end position="128"/>
    </location>
</feature>
<feature type="transmembrane region" description="Helical" evidence="1">
    <location>
        <begin position="55"/>
        <end position="85"/>
    </location>
</feature>
<gene>
    <name evidence="2" type="ORF">DRJ33_08050</name>
</gene>
<proteinExistence type="predicted"/>
<sequence length="173" mass="18952">MHYERRSSRSFKAAITALTSASLFIISVVNPHVYHTLQVLFAIVYTSGVLIVDLFGSASLIAFIGGLLHSTMCPIGLFIMPSWLIRGFTTDLLFKALRIYGSRPHPYLKTAFAMALSSVFTGLSHYLILVKALRLIPEPAFILVLAIFAIAAVFSFVGALVAVKVVNRYRGVS</sequence>
<evidence type="ECO:0008006" key="4">
    <source>
        <dbReference type="Google" id="ProtNLM"/>
    </source>
</evidence>
<dbReference type="Proteomes" id="UP000272051">
    <property type="component" value="Unassembled WGS sequence"/>
</dbReference>
<reference evidence="2 3" key="1">
    <citation type="submission" date="2018-06" db="EMBL/GenBank/DDBJ databases">
        <title>Extensive metabolic versatility and redundancy in microbially diverse, dynamic hydrothermal sediments.</title>
        <authorList>
            <person name="Dombrowski N."/>
            <person name="Teske A."/>
            <person name="Baker B.J."/>
        </authorList>
    </citation>
    <scope>NUCLEOTIDE SEQUENCE [LARGE SCALE GENOMIC DNA]</scope>
    <source>
        <strain evidence="2">B34_G17</strain>
    </source>
</reference>
<dbReference type="EMBL" id="QMQX01000200">
    <property type="protein sequence ID" value="RLE49652.1"/>
    <property type="molecule type" value="Genomic_DNA"/>
</dbReference>
<protein>
    <recommendedName>
        <fullName evidence="4">ECF transporter S component</fullName>
    </recommendedName>
</protein>
<accession>A0A497ERH6</accession>